<evidence type="ECO:0000256" key="3">
    <source>
        <dbReference type="ARBA" id="ARBA00022750"/>
    </source>
</evidence>
<evidence type="ECO:0000313" key="14">
    <source>
        <dbReference type="EMBL" id="ERF69051.1"/>
    </source>
</evidence>
<keyword evidence="9" id="KW-0808">Transferase</keyword>
<dbReference type="InterPro" id="IPR001584">
    <property type="entry name" value="Integrase_cat-core"/>
</dbReference>
<gene>
    <name evidence="14" type="ORF">EPUS_08401</name>
</gene>
<evidence type="ECO:0000256" key="2">
    <source>
        <dbReference type="ARBA" id="ARBA00022723"/>
    </source>
</evidence>
<dbReference type="PANTHER" id="PTHR37984">
    <property type="entry name" value="PROTEIN CBG26694"/>
    <property type="match status" value="1"/>
</dbReference>
<feature type="domain" description="Integrase catalytic" evidence="13">
    <location>
        <begin position="186"/>
        <end position="278"/>
    </location>
</feature>
<dbReference type="Gene3D" id="3.30.420.10">
    <property type="entry name" value="Ribonuclease H-like superfamily/Ribonuclease H"/>
    <property type="match status" value="1"/>
</dbReference>
<dbReference type="GO" id="GO:0006310">
    <property type="term" value="P:DNA recombination"/>
    <property type="evidence" value="ECO:0007669"/>
    <property type="project" value="UniProtKB-KW"/>
</dbReference>
<dbReference type="AlphaFoldDB" id="U1GBI5"/>
<proteinExistence type="predicted"/>
<dbReference type="GO" id="GO:0003677">
    <property type="term" value="F:DNA binding"/>
    <property type="evidence" value="ECO:0007669"/>
    <property type="project" value="UniProtKB-KW"/>
</dbReference>
<feature type="compositionally biased region" description="Basic and acidic residues" evidence="12">
    <location>
        <begin position="414"/>
        <end position="444"/>
    </location>
</feature>
<dbReference type="InterPro" id="IPR012337">
    <property type="entry name" value="RNaseH-like_sf"/>
</dbReference>
<keyword evidence="9" id="KW-0239">DNA-directed DNA polymerase</keyword>
<evidence type="ECO:0000256" key="12">
    <source>
        <dbReference type="SAM" id="MobiDB-lite"/>
    </source>
</evidence>
<dbReference type="HOGENOM" id="CLU_000384_6_12_1"/>
<keyword evidence="15" id="KW-1185">Reference proteome</keyword>
<dbReference type="InterPro" id="IPR056924">
    <property type="entry name" value="SH3_Tf2-1"/>
</dbReference>
<evidence type="ECO:0000256" key="4">
    <source>
        <dbReference type="ARBA" id="ARBA00022801"/>
    </source>
</evidence>
<organism evidence="14 15">
    <name type="scientific">Endocarpon pusillum (strain Z07020 / HMAS-L-300199)</name>
    <name type="common">Lichen-forming fungus</name>
    <dbReference type="NCBI Taxonomy" id="1263415"/>
    <lineage>
        <taxon>Eukaryota</taxon>
        <taxon>Fungi</taxon>
        <taxon>Dikarya</taxon>
        <taxon>Ascomycota</taxon>
        <taxon>Pezizomycotina</taxon>
        <taxon>Eurotiomycetes</taxon>
        <taxon>Chaetothyriomycetidae</taxon>
        <taxon>Verrucariales</taxon>
        <taxon>Verrucariaceae</taxon>
        <taxon>Endocarpon</taxon>
    </lineage>
</organism>
<feature type="region of interest" description="Disordered" evidence="12">
    <location>
        <begin position="1"/>
        <end position="23"/>
    </location>
</feature>
<dbReference type="EMBL" id="KE721475">
    <property type="protein sequence ID" value="ERF69051.1"/>
    <property type="molecule type" value="Genomic_DNA"/>
</dbReference>
<dbReference type="InterPro" id="IPR041588">
    <property type="entry name" value="Integrase_H2C2"/>
</dbReference>
<dbReference type="InterPro" id="IPR050951">
    <property type="entry name" value="Retrovirus_Pol_polyprotein"/>
</dbReference>
<keyword evidence="11" id="KW-0233">DNA recombination</keyword>
<evidence type="ECO:0000256" key="8">
    <source>
        <dbReference type="ARBA" id="ARBA00022918"/>
    </source>
</evidence>
<keyword evidence="9" id="KW-0548">Nucleotidyltransferase</keyword>
<dbReference type="InterPro" id="IPR036397">
    <property type="entry name" value="RNaseH_sf"/>
</dbReference>
<dbReference type="PROSITE" id="PS50994">
    <property type="entry name" value="INTEGRASE"/>
    <property type="match status" value="1"/>
</dbReference>
<dbReference type="OMA" id="DEWEVNG"/>
<evidence type="ECO:0000256" key="5">
    <source>
        <dbReference type="ARBA" id="ARBA00022842"/>
    </source>
</evidence>
<evidence type="ECO:0000256" key="10">
    <source>
        <dbReference type="ARBA" id="ARBA00023125"/>
    </source>
</evidence>
<name>U1GBI5_ENDPU</name>
<dbReference type="Proteomes" id="UP000019373">
    <property type="component" value="Unassembled WGS sequence"/>
</dbReference>
<dbReference type="GO" id="GO:0046872">
    <property type="term" value="F:metal ion binding"/>
    <property type="evidence" value="ECO:0007669"/>
    <property type="project" value="UniProtKB-KW"/>
</dbReference>
<dbReference type="GO" id="GO:0003964">
    <property type="term" value="F:RNA-directed DNA polymerase activity"/>
    <property type="evidence" value="ECO:0007669"/>
    <property type="project" value="UniProtKB-KW"/>
</dbReference>
<evidence type="ECO:0000313" key="15">
    <source>
        <dbReference type="Proteomes" id="UP000019373"/>
    </source>
</evidence>
<keyword evidence="8" id="KW-0695">RNA-directed DNA polymerase</keyword>
<dbReference type="Pfam" id="PF24626">
    <property type="entry name" value="SH3_Tf2-1"/>
    <property type="match status" value="1"/>
</dbReference>
<dbReference type="GO" id="GO:0006508">
    <property type="term" value="P:proteolysis"/>
    <property type="evidence" value="ECO:0007669"/>
    <property type="project" value="UniProtKB-KW"/>
</dbReference>
<dbReference type="Pfam" id="PF17921">
    <property type="entry name" value="Integrase_H2C2"/>
    <property type="match status" value="1"/>
</dbReference>
<dbReference type="GO" id="GO:0005634">
    <property type="term" value="C:nucleus"/>
    <property type="evidence" value="ECO:0007669"/>
    <property type="project" value="UniProtKB-ARBA"/>
</dbReference>
<keyword evidence="4" id="KW-0378">Hydrolase</keyword>
<evidence type="ECO:0000256" key="9">
    <source>
        <dbReference type="ARBA" id="ARBA00022932"/>
    </source>
</evidence>
<keyword evidence="1" id="KW-0645">Protease</keyword>
<keyword evidence="10" id="KW-0238">DNA-binding</keyword>
<dbReference type="GO" id="GO:0015074">
    <property type="term" value="P:DNA integration"/>
    <property type="evidence" value="ECO:0007669"/>
    <property type="project" value="UniProtKB-KW"/>
</dbReference>
<dbReference type="FunFam" id="1.10.340.70:FF:000001">
    <property type="entry name" value="Retrovirus-related Pol polyprotein from transposon gypsy-like Protein"/>
    <property type="match status" value="1"/>
</dbReference>
<sequence>MNERADALSRQEQDMPHGQDERTDYRTMQLLRLDMFRTKDTISAALVRTMRSSSEDTDDLRALWNEAMTYDETYEAARDAIRTDKAKFPRELNLKVSLSECSLDSQDRLLFRRRKWVPDYNTLRTKMIQRTHDDKICGHPGRDNTAQVLSRNYFWPRMSEDVQRFVRNCQVCRRSKSWKDQRQGFLKPLPVPDQVWKEISIDFIIDLPESEGCTNIIVVTDRLSRGVILEGLPNIRTETVTNWFLKTFYQRYFLPQAIISDRGVQFVNRFWKRLCQQLEHGYSADPLDLEDTYEDNMKRDSPIAKAERVVRKLQDAREWAQSAMAATQQIVEKAVNEHRQEGPKYKVNDKVWLDLRNVCTDRPSKKLDDKYAKYTITEVIGSHSYRLDTPPGIHNVFHSMLLRPASYDLLPGQKQDDTHPDPVMQPDKENEWEIDKIENEKGTG</sequence>
<dbReference type="GO" id="GO:0003723">
    <property type="term" value="F:RNA binding"/>
    <property type="evidence" value="ECO:0007669"/>
    <property type="project" value="UniProtKB-KW"/>
</dbReference>
<dbReference type="GO" id="GO:0004190">
    <property type="term" value="F:aspartic-type endopeptidase activity"/>
    <property type="evidence" value="ECO:0007669"/>
    <property type="project" value="UniProtKB-KW"/>
</dbReference>
<evidence type="ECO:0000259" key="13">
    <source>
        <dbReference type="PROSITE" id="PS50994"/>
    </source>
</evidence>
<evidence type="ECO:0000256" key="11">
    <source>
        <dbReference type="ARBA" id="ARBA00023172"/>
    </source>
</evidence>
<dbReference type="PANTHER" id="PTHR37984:SF5">
    <property type="entry name" value="PROTEIN NYNRIN-LIKE"/>
    <property type="match status" value="1"/>
</dbReference>
<evidence type="ECO:0000256" key="7">
    <source>
        <dbReference type="ARBA" id="ARBA00022908"/>
    </source>
</evidence>
<keyword evidence="3" id="KW-0064">Aspartyl protease</keyword>
<feature type="region of interest" description="Disordered" evidence="12">
    <location>
        <begin position="409"/>
        <end position="444"/>
    </location>
</feature>
<evidence type="ECO:0000256" key="6">
    <source>
        <dbReference type="ARBA" id="ARBA00022884"/>
    </source>
</evidence>
<keyword evidence="7" id="KW-0229">DNA integration</keyword>
<reference evidence="15" key="1">
    <citation type="journal article" date="2014" name="BMC Genomics">
        <title>Genome characteristics reveal the impact of lichenization on lichen-forming fungus Endocarpon pusillum Hedwig (Verrucariales, Ascomycota).</title>
        <authorList>
            <person name="Wang Y.-Y."/>
            <person name="Liu B."/>
            <person name="Zhang X.-Y."/>
            <person name="Zhou Q.-M."/>
            <person name="Zhang T."/>
            <person name="Li H."/>
            <person name="Yu Y.-F."/>
            <person name="Zhang X.-L."/>
            <person name="Hao X.-Y."/>
            <person name="Wang M."/>
            <person name="Wang L."/>
            <person name="Wei J.-C."/>
        </authorList>
    </citation>
    <scope>NUCLEOTIDE SEQUENCE [LARGE SCALE GENOMIC DNA]</scope>
    <source>
        <strain evidence="15">Z07020 / HMAS-L-300199</strain>
    </source>
</reference>
<dbReference type="eggNOG" id="KOG0017">
    <property type="taxonomic scope" value="Eukaryota"/>
</dbReference>
<dbReference type="RefSeq" id="XP_007805324.1">
    <property type="nucleotide sequence ID" value="XM_007807133.1"/>
</dbReference>
<keyword evidence="6" id="KW-0694">RNA-binding</keyword>
<dbReference type="SUPFAM" id="SSF53098">
    <property type="entry name" value="Ribonuclease H-like"/>
    <property type="match status" value="1"/>
</dbReference>
<keyword evidence="2" id="KW-0479">Metal-binding</keyword>
<dbReference type="GeneID" id="19243251"/>
<dbReference type="OrthoDB" id="4509506at2759"/>
<protein>
    <recommendedName>
        <fullName evidence="13">Integrase catalytic domain-containing protein</fullName>
    </recommendedName>
</protein>
<accession>U1GBI5</accession>
<keyword evidence="5" id="KW-0460">Magnesium</keyword>
<evidence type="ECO:0000256" key="1">
    <source>
        <dbReference type="ARBA" id="ARBA00022670"/>
    </source>
</evidence>
<dbReference type="Gene3D" id="1.10.340.70">
    <property type="match status" value="1"/>
</dbReference>
<dbReference type="GO" id="GO:0003887">
    <property type="term" value="F:DNA-directed DNA polymerase activity"/>
    <property type="evidence" value="ECO:0007669"/>
    <property type="project" value="UniProtKB-KW"/>
</dbReference>